<sequence>MTRGNISIRYYYWLSIEFVKKHSKLIFLSALISTIFIVSSITISPYLITLLSPQNTVVGMVGSYTIDTLPEEVLSKVSNGLVYINESGKIVPILAESWELLKGGNTYRFHLKKNVLLDDGSFFVAKDINYSFKDVEVQVVGDYVIEFTLKKPLATFPIYLTKPVIKYPYIGIGGLYKVNRMKQKYDKISEISLTPNKKDLPRLTYKFFANELEMISAYKLGQISQFTIQKKSVADVFLSWKNTKVEKIVDYSNLLTLFFNFNNPFLKEKEVRSAIELSIDRSKFAEVGVMAKSSIPPSSWAYNKDLKDQVFDKELAQKIIRKYKTGTDSAKLNFNTFYDYLDIGGDINSSLNDIGISTNLNVISYSNSNDFDVMLAFLKIPTDPDQYYYWHSTQNLSTLTGYRNLKVDKLLEEGRGSFDQGDRIKYYMDLQKNLDEDNAAVFLYFPYSYTIKRK</sequence>
<dbReference type="Gene3D" id="3.90.76.10">
    <property type="entry name" value="Dipeptide-binding Protein, Domain 1"/>
    <property type="match status" value="1"/>
</dbReference>
<keyword evidence="2" id="KW-0813">Transport</keyword>
<dbReference type="InterPro" id="IPR000914">
    <property type="entry name" value="SBP_5_dom"/>
</dbReference>
<keyword evidence="3" id="KW-0732">Signal</keyword>
<evidence type="ECO:0000256" key="1">
    <source>
        <dbReference type="ARBA" id="ARBA00005695"/>
    </source>
</evidence>
<evidence type="ECO:0000313" key="6">
    <source>
        <dbReference type="EMBL" id="OGK73609.1"/>
    </source>
</evidence>
<dbReference type="EMBL" id="MGBR01000001">
    <property type="protein sequence ID" value="OGK73609.1"/>
    <property type="molecule type" value="Genomic_DNA"/>
</dbReference>
<dbReference type="GO" id="GO:0042597">
    <property type="term" value="C:periplasmic space"/>
    <property type="evidence" value="ECO:0007669"/>
    <property type="project" value="UniProtKB-ARBA"/>
</dbReference>
<evidence type="ECO:0000259" key="5">
    <source>
        <dbReference type="Pfam" id="PF00496"/>
    </source>
</evidence>
<dbReference type="SUPFAM" id="SSF53850">
    <property type="entry name" value="Periplasmic binding protein-like II"/>
    <property type="match status" value="1"/>
</dbReference>
<dbReference type="AlphaFoldDB" id="A0A1F7L0J1"/>
<protein>
    <recommendedName>
        <fullName evidence="5">Solute-binding protein family 5 domain-containing protein</fullName>
    </recommendedName>
</protein>
<evidence type="ECO:0000256" key="3">
    <source>
        <dbReference type="ARBA" id="ARBA00022729"/>
    </source>
</evidence>
<dbReference type="InterPro" id="IPR039424">
    <property type="entry name" value="SBP_5"/>
</dbReference>
<evidence type="ECO:0000313" key="7">
    <source>
        <dbReference type="Proteomes" id="UP000177050"/>
    </source>
</evidence>
<evidence type="ECO:0000256" key="4">
    <source>
        <dbReference type="SAM" id="Phobius"/>
    </source>
</evidence>
<dbReference type="GO" id="GO:0043190">
    <property type="term" value="C:ATP-binding cassette (ABC) transporter complex"/>
    <property type="evidence" value="ECO:0007669"/>
    <property type="project" value="InterPro"/>
</dbReference>
<feature type="transmembrane region" description="Helical" evidence="4">
    <location>
        <begin position="25"/>
        <end position="48"/>
    </location>
</feature>
<gene>
    <name evidence="6" type="ORF">A3K52_02340</name>
</gene>
<dbReference type="Gene3D" id="3.10.105.10">
    <property type="entry name" value="Dipeptide-binding Protein, Domain 3"/>
    <property type="match status" value="1"/>
</dbReference>
<dbReference type="Pfam" id="PF00496">
    <property type="entry name" value="SBP_bac_5"/>
    <property type="match status" value="1"/>
</dbReference>
<dbReference type="PIRSF" id="PIRSF002741">
    <property type="entry name" value="MppA"/>
    <property type="match status" value="1"/>
</dbReference>
<dbReference type="InterPro" id="IPR030678">
    <property type="entry name" value="Peptide/Ni-bd"/>
</dbReference>
<dbReference type="GO" id="GO:0015833">
    <property type="term" value="P:peptide transport"/>
    <property type="evidence" value="ECO:0007669"/>
    <property type="project" value="TreeGrafter"/>
</dbReference>
<accession>A0A1F7L0J1</accession>
<reference evidence="6 7" key="1">
    <citation type="journal article" date="2016" name="Nat. Commun.">
        <title>Thousands of microbial genomes shed light on interconnected biogeochemical processes in an aquifer system.</title>
        <authorList>
            <person name="Anantharaman K."/>
            <person name="Brown C.T."/>
            <person name="Hug L.A."/>
            <person name="Sharon I."/>
            <person name="Castelle C.J."/>
            <person name="Probst A.J."/>
            <person name="Thomas B.C."/>
            <person name="Singh A."/>
            <person name="Wilkins M.J."/>
            <person name="Karaoz U."/>
            <person name="Brodie E.L."/>
            <person name="Williams K.H."/>
            <person name="Hubbard S.S."/>
            <person name="Banfield J.F."/>
        </authorList>
    </citation>
    <scope>NUCLEOTIDE SEQUENCE [LARGE SCALE GENOMIC DNA]</scope>
</reference>
<dbReference type="PANTHER" id="PTHR30290">
    <property type="entry name" value="PERIPLASMIC BINDING COMPONENT OF ABC TRANSPORTER"/>
    <property type="match status" value="1"/>
</dbReference>
<keyword evidence="4" id="KW-0472">Membrane</keyword>
<proteinExistence type="inferred from homology"/>
<comment type="caution">
    <text evidence="6">The sequence shown here is derived from an EMBL/GenBank/DDBJ whole genome shotgun (WGS) entry which is preliminary data.</text>
</comment>
<dbReference type="Proteomes" id="UP000177050">
    <property type="component" value="Unassembled WGS sequence"/>
</dbReference>
<keyword evidence="4" id="KW-1133">Transmembrane helix</keyword>
<keyword evidence="4" id="KW-0812">Transmembrane</keyword>
<evidence type="ECO:0000256" key="2">
    <source>
        <dbReference type="ARBA" id="ARBA00022448"/>
    </source>
</evidence>
<organism evidence="6 7">
    <name type="scientific">Candidatus Roizmanbacteria bacterium RIFOXYD1_FULL_38_12</name>
    <dbReference type="NCBI Taxonomy" id="1802093"/>
    <lineage>
        <taxon>Bacteria</taxon>
        <taxon>Candidatus Roizmaniibacteriota</taxon>
    </lineage>
</organism>
<dbReference type="Gene3D" id="3.40.190.10">
    <property type="entry name" value="Periplasmic binding protein-like II"/>
    <property type="match status" value="1"/>
</dbReference>
<name>A0A1F7L0J1_9BACT</name>
<comment type="similarity">
    <text evidence="1">Belongs to the bacterial solute-binding protein 5 family.</text>
</comment>
<feature type="domain" description="Solute-binding protein family 5" evidence="5">
    <location>
        <begin position="134"/>
        <end position="393"/>
    </location>
</feature>
<dbReference type="PANTHER" id="PTHR30290:SF9">
    <property type="entry name" value="OLIGOPEPTIDE-BINDING PROTEIN APPA"/>
    <property type="match status" value="1"/>
</dbReference>
<dbReference type="GO" id="GO:1904680">
    <property type="term" value="F:peptide transmembrane transporter activity"/>
    <property type="evidence" value="ECO:0007669"/>
    <property type="project" value="TreeGrafter"/>
</dbReference>